<accession>A0A964W5E2</accession>
<evidence type="ECO:0000259" key="1">
    <source>
        <dbReference type="Pfam" id="PF10400"/>
    </source>
</evidence>
<proteinExistence type="predicted"/>
<organism evidence="2 3">
    <name type="scientific">Clostridium chromiireducens</name>
    <dbReference type="NCBI Taxonomy" id="225345"/>
    <lineage>
        <taxon>Bacteria</taxon>
        <taxon>Bacillati</taxon>
        <taxon>Bacillota</taxon>
        <taxon>Clostridia</taxon>
        <taxon>Eubacteriales</taxon>
        <taxon>Clostridiaceae</taxon>
        <taxon>Clostridium</taxon>
    </lineage>
</organism>
<sequence length="40" mass="4780">MFNIIRVFWLTTISYGKQSEDAKIKWCDETINSLEEIKDL</sequence>
<feature type="domain" description="Transcription regulator PadR C-terminal" evidence="1">
    <location>
        <begin position="6"/>
        <end position="35"/>
    </location>
</feature>
<evidence type="ECO:0000313" key="3">
    <source>
        <dbReference type="Proteomes" id="UP000656077"/>
    </source>
</evidence>
<protein>
    <recommendedName>
        <fullName evidence="1">Transcription regulator PadR C-terminal domain-containing protein</fullName>
    </recommendedName>
</protein>
<dbReference type="Pfam" id="PF10400">
    <property type="entry name" value="Vir_act_alpha_C"/>
    <property type="match status" value="1"/>
</dbReference>
<evidence type="ECO:0000313" key="2">
    <source>
        <dbReference type="EMBL" id="MVX67237.1"/>
    </source>
</evidence>
<dbReference type="RefSeq" id="WP_160361666.1">
    <property type="nucleotide sequence ID" value="NZ_WSRQ01000107.1"/>
</dbReference>
<dbReference type="Gene3D" id="6.10.140.190">
    <property type="match status" value="1"/>
</dbReference>
<dbReference type="InterPro" id="IPR018309">
    <property type="entry name" value="Tscrpt_reg_PadR_C"/>
</dbReference>
<dbReference type="EMBL" id="WSRQ01000107">
    <property type="protein sequence ID" value="MVX67237.1"/>
    <property type="molecule type" value="Genomic_DNA"/>
</dbReference>
<name>A0A964W5E2_9CLOT</name>
<dbReference type="Proteomes" id="UP000656077">
    <property type="component" value="Unassembled WGS sequence"/>
</dbReference>
<comment type="caution">
    <text evidence="2">The sequence shown here is derived from an EMBL/GenBank/DDBJ whole genome shotgun (WGS) entry which is preliminary data.</text>
</comment>
<gene>
    <name evidence="2" type="ORF">GKZ28_26710</name>
</gene>
<dbReference type="AlphaFoldDB" id="A0A964W5E2"/>
<reference evidence="2" key="1">
    <citation type="submission" date="2019-12" db="EMBL/GenBank/DDBJ databases">
        <title>Microbes associate with the intestines of laboratory mice.</title>
        <authorList>
            <person name="Navarre W."/>
            <person name="Wong E."/>
        </authorList>
    </citation>
    <scope>NUCLEOTIDE SEQUENCE</scope>
    <source>
        <strain evidence="2">NM79_F5</strain>
    </source>
</reference>